<evidence type="ECO:0000313" key="3">
    <source>
        <dbReference type="Proteomes" id="UP000290253"/>
    </source>
</evidence>
<dbReference type="EMBL" id="SDMK01000002">
    <property type="protein sequence ID" value="RXS95185.1"/>
    <property type="molecule type" value="Genomic_DNA"/>
</dbReference>
<sequence>MSNGQSDPERHEEEVDPGEPIAQLAGFEYDVSTGLLGRIRRAISRRTTAAQVTSFTFDLPFVVFKEFWTMLAEHLNLK</sequence>
<name>A0A4Q1SDN7_9BACT</name>
<dbReference type="AlphaFoldDB" id="A0A4Q1SDN7"/>
<organism evidence="2 3">
    <name type="scientific">Silvibacterium dinghuense</name>
    <dbReference type="NCBI Taxonomy" id="1560006"/>
    <lineage>
        <taxon>Bacteria</taxon>
        <taxon>Pseudomonadati</taxon>
        <taxon>Acidobacteriota</taxon>
        <taxon>Terriglobia</taxon>
        <taxon>Terriglobales</taxon>
        <taxon>Acidobacteriaceae</taxon>
        <taxon>Silvibacterium</taxon>
    </lineage>
</organism>
<feature type="region of interest" description="Disordered" evidence="1">
    <location>
        <begin position="1"/>
        <end position="21"/>
    </location>
</feature>
<dbReference type="RefSeq" id="WP_129208353.1">
    <property type="nucleotide sequence ID" value="NZ_BMGU01000003.1"/>
</dbReference>
<dbReference type="Proteomes" id="UP000290253">
    <property type="component" value="Unassembled WGS sequence"/>
</dbReference>
<reference evidence="2 3" key="1">
    <citation type="journal article" date="2016" name="Int. J. Syst. Evol. Microbiol.">
        <title>Acidipila dinghuensis sp. nov., an acidobacterium isolated from forest soil.</title>
        <authorList>
            <person name="Jiang Y.W."/>
            <person name="Wang J."/>
            <person name="Chen M.H."/>
            <person name="Lv Y.Y."/>
            <person name="Qiu L.H."/>
        </authorList>
    </citation>
    <scope>NUCLEOTIDE SEQUENCE [LARGE SCALE GENOMIC DNA]</scope>
    <source>
        <strain evidence="2 3">DHOF10</strain>
    </source>
</reference>
<evidence type="ECO:0000313" key="2">
    <source>
        <dbReference type="EMBL" id="RXS95185.1"/>
    </source>
</evidence>
<keyword evidence="3" id="KW-1185">Reference proteome</keyword>
<gene>
    <name evidence="2" type="ORF">ESZ00_11295</name>
</gene>
<accession>A0A4Q1SDN7</accession>
<evidence type="ECO:0000256" key="1">
    <source>
        <dbReference type="SAM" id="MobiDB-lite"/>
    </source>
</evidence>
<proteinExistence type="predicted"/>
<protein>
    <submittedName>
        <fullName evidence="2">Uncharacterized protein</fullName>
    </submittedName>
</protein>
<comment type="caution">
    <text evidence="2">The sequence shown here is derived from an EMBL/GenBank/DDBJ whole genome shotgun (WGS) entry which is preliminary data.</text>
</comment>